<reference evidence="3 4" key="1">
    <citation type="submission" date="2012-04" db="EMBL/GenBank/DDBJ databases">
        <title>The Genome Sequence of Saprolegnia declina VS20.</title>
        <authorList>
            <consortium name="The Broad Institute Genome Sequencing Platform"/>
            <person name="Russ C."/>
            <person name="Nusbaum C."/>
            <person name="Tyler B."/>
            <person name="van West P."/>
            <person name="Dieguez-Uribeondo J."/>
            <person name="de Bruijn I."/>
            <person name="Tripathy S."/>
            <person name="Jiang R."/>
            <person name="Young S.K."/>
            <person name="Zeng Q."/>
            <person name="Gargeya S."/>
            <person name="Fitzgerald M."/>
            <person name="Haas B."/>
            <person name="Abouelleil A."/>
            <person name="Alvarado L."/>
            <person name="Arachchi H.M."/>
            <person name="Berlin A."/>
            <person name="Chapman S.B."/>
            <person name="Goldberg J."/>
            <person name="Griggs A."/>
            <person name="Gujja S."/>
            <person name="Hansen M."/>
            <person name="Howarth C."/>
            <person name="Imamovic A."/>
            <person name="Larimer J."/>
            <person name="McCowen C."/>
            <person name="Montmayeur A."/>
            <person name="Murphy C."/>
            <person name="Neiman D."/>
            <person name="Pearson M."/>
            <person name="Priest M."/>
            <person name="Roberts A."/>
            <person name="Saif S."/>
            <person name="Shea T."/>
            <person name="Sisk P."/>
            <person name="Sykes S."/>
            <person name="Wortman J."/>
            <person name="Nusbaum C."/>
            <person name="Birren B."/>
        </authorList>
    </citation>
    <scope>NUCLEOTIDE SEQUENCE [LARGE SCALE GENOMIC DNA]</scope>
    <source>
        <strain evidence="3 4">VS20</strain>
    </source>
</reference>
<feature type="signal peptide" evidence="1">
    <location>
        <begin position="1"/>
        <end position="18"/>
    </location>
</feature>
<dbReference type="Gene3D" id="2.80.10.50">
    <property type="match status" value="2"/>
</dbReference>
<keyword evidence="1" id="KW-0732">Signal</keyword>
<evidence type="ECO:0000313" key="3">
    <source>
        <dbReference type="EMBL" id="EQC32117.1"/>
    </source>
</evidence>
<dbReference type="Pfam" id="PF00652">
    <property type="entry name" value="Ricin_B_lectin"/>
    <property type="match status" value="2"/>
</dbReference>
<dbReference type="InterPro" id="IPR035992">
    <property type="entry name" value="Ricin_B-like_lectins"/>
</dbReference>
<dbReference type="PROSITE" id="PS50231">
    <property type="entry name" value="RICIN_B_LECTIN"/>
    <property type="match status" value="1"/>
</dbReference>
<evidence type="ECO:0000259" key="2">
    <source>
        <dbReference type="SMART" id="SM00458"/>
    </source>
</evidence>
<evidence type="ECO:0000313" key="4">
    <source>
        <dbReference type="Proteomes" id="UP000030762"/>
    </source>
</evidence>
<dbReference type="GeneID" id="19951040"/>
<feature type="domain" description="Ricin B lectin" evidence="2">
    <location>
        <begin position="142"/>
        <end position="255"/>
    </location>
</feature>
<dbReference type="RefSeq" id="XP_008614519.1">
    <property type="nucleotide sequence ID" value="XM_008616297.1"/>
</dbReference>
<gene>
    <name evidence="3" type="ORF">SDRG_10313</name>
</gene>
<proteinExistence type="predicted"/>
<dbReference type="InParanoid" id="T0RQ23"/>
<keyword evidence="4" id="KW-1185">Reference proteome</keyword>
<dbReference type="VEuPathDB" id="FungiDB:SDRG_10313"/>
<feature type="chain" id="PRO_5004571539" description="Ricin B lectin domain-containing protein" evidence="1">
    <location>
        <begin position="19"/>
        <end position="262"/>
    </location>
</feature>
<evidence type="ECO:0000256" key="1">
    <source>
        <dbReference type="SAM" id="SignalP"/>
    </source>
</evidence>
<accession>T0RQ23</accession>
<dbReference type="SMART" id="SM00458">
    <property type="entry name" value="RICIN"/>
    <property type="match status" value="2"/>
</dbReference>
<dbReference type="AlphaFoldDB" id="T0RQ23"/>
<dbReference type="EMBL" id="JH767165">
    <property type="protein sequence ID" value="EQC32117.1"/>
    <property type="molecule type" value="Genomic_DNA"/>
</dbReference>
<name>T0RQ23_SAPDV</name>
<dbReference type="Proteomes" id="UP000030762">
    <property type="component" value="Unassembled WGS sequence"/>
</dbReference>
<dbReference type="OrthoDB" id="2412841at2759"/>
<feature type="domain" description="Ricin B lectin" evidence="2">
    <location>
        <begin position="26"/>
        <end position="134"/>
    </location>
</feature>
<dbReference type="InterPro" id="IPR000772">
    <property type="entry name" value="Ricin_B_lectin"/>
</dbReference>
<protein>
    <recommendedName>
        <fullName evidence="2">Ricin B lectin domain-containing protein</fullName>
    </recommendedName>
</protein>
<organism evidence="3 4">
    <name type="scientific">Saprolegnia diclina (strain VS20)</name>
    <dbReference type="NCBI Taxonomy" id="1156394"/>
    <lineage>
        <taxon>Eukaryota</taxon>
        <taxon>Sar</taxon>
        <taxon>Stramenopiles</taxon>
        <taxon>Oomycota</taxon>
        <taxon>Saprolegniomycetes</taxon>
        <taxon>Saprolegniales</taxon>
        <taxon>Saprolegniaceae</taxon>
        <taxon>Saprolegnia</taxon>
    </lineage>
</organism>
<sequence length="262" mass="29026">MLMRALLSTLLLVAVATSLPTPTYPRSLDVTLNTILNKVVATAGGRVVAADHSSTVWRYDTWTHELRTEDACLGLSSEDVLALAPCTGHRRQTWTIDGADSRISHRAEPSLCLQVDLDNSVRAAPCTSHVESPYQYVFLSSETVVLTTDTTHVLSTRDASVVVEVRTQQDPRLVPSWRFDKVNGTLQSNENGLCLHVTPSYAVVAHDCDHSSMQQWWYEATQLTNAATPGYCLTLDGTPRIARCQHIPSQRVHYEMVDTFTT</sequence>
<dbReference type="SUPFAM" id="SSF50370">
    <property type="entry name" value="Ricin B-like lectins"/>
    <property type="match status" value="1"/>
</dbReference>